<dbReference type="PANTHER" id="PTHR31435">
    <property type="entry name" value="PROTEIN NATD1"/>
    <property type="match status" value="1"/>
</dbReference>
<gene>
    <name evidence="2" type="ORF">SAMN05444145_102351</name>
</gene>
<dbReference type="Gene3D" id="3.40.630.30">
    <property type="match status" value="1"/>
</dbReference>
<evidence type="ECO:0000259" key="1">
    <source>
        <dbReference type="PROSITE" id="PS51729"/>
    </source>
</evidence>
<dbReference type="PANTHER" id="PTHR31435:SF10">
    <property type="entry name" value="BSR4717 PROTEIN"/>
    <property type="match status" value="1"/>
</dbReference>
<protein>
    <recommendedName>
        <fullName evidence="1">N-acetyltransferase domain-containing protein</fullName>
    </recommendedName>
</protein>
<dbReference type="RefSeq" id="WP_010262971.1">
    <property type="nucleotide sequence ID" value="NZ_CAEG01000012.1"/>
</dbReference>
<dbReference type="AlphaFoldDB" id="A0A1H3ZV08"/>
<keyword evidence="3" id="KW-1185">Reference proteome</keyword>
<dbReference type="EMBL" id="FNRI01000002">
    <property type="protein sequence ID" value="SEA27500.1"/>
    <property type="molecule type" value="Genomic_DNA"/>
</dbReference>
<dbReference type="Proteomes" id="UP000183253">
    <property type="component" value="Unassembled WGS sequence"/>
</dbReference>
<accession>A0A1H3ZV08</accession>
<evidence type="ECO:0000313" key="2">
    <source>
        <dbReference type="EMBL" id="SEA27500.1"/>
    </source>
</evidence>
<reference evidence="2 3" key="1">
    <citation type="submission" date="2016-10" db="EMBL/GenBank/DDBJ databases">
        <authorList>
            <person name="de Groot N.N."/>
        </authorList>
    </citation>
    <scope>NUCLEOTIDE SEQUENCE [LARGE SCALE GENOMIC DNA]</scope>
    <source>
        <strain evidence="2 3">DSM 25383</strain>
    </source>
</reference>
<dbReference type="InterPro" id="IPR016181">
    <property type="entry name" value="Acyl_CoA_acyltransferase"/>
</dbReference>
<dbReference type="InterPro" id="IPR031165">
    <property type="entry name" value="GNAT_YJDJ"/>
</dbReference>
<dbReference type="STRING" id="1033731.SAMN05444145_102351"/>
<dbReference type="PROSITE" id="PS51729">
    <property type="entry name" value="GNAT_YJDJ"/>
    <property type="match status" value="1"/>
</dbReference>
<dbReference type="SUPFAM" id="SSF55729">
    <property type="entry name" value="Acyl-CoA N-acyltransferases (Nat)"/>
    <property type="match status" value="1"/>
</dbReference>
<sequence>MEKKHTVIHNTAEKRYELDLGEGDMALLEYVPGKGLVVLTHTEVPPKYEGQGIGKELVLAALEDIRSKGLLVVPQCPFVVTYIRRHPEWMDLVLTAESAKR</sequence>
<evidence type="ECO:0000313" key="3">
    <source>
        <dbReference type="Proteomes" id="UP000183253"/>
    </source>
</evidence>
<organism evidence="2 3">
    <name type="scientific">Alistipes timonensis JC136</name>
    <dbReference type="NCBI Taxonomy" id="1033731"/>
    <lineage>
        <taxon>Bacteria</taxon>
        <taxon>Pseudomonadati</taxon>
        <taxon>Bacteroidota</taxon>
        <taxon>Bacteroidia</taxon>
        <taxon>Bacteroidales</taxon>
        <taxon>Rikenellaceae</taxon>
        <taxon>Alistipes</taxon>
    </lineage>
</organism>
<dbReference type="InterPro" id="IPR045057">
    <property type="entry name" value="Gcn5-rel_NAT"/>
</dbReference>
<proteinExistence type="predicted"/>
<name>A0A1H3ZV08_9BACT</name>
<dbReference type="OrthoDB" id="1120671at2"/>
<dbReference type="Pfam" id="PF14542">
    <property type="entry name" value="Acetyltransf_CG"/>
    <property type="match status" value="1"/>
</dbReference>
<feature type="domain" description="N-acetyltransferase" evidence="1">
    <location>
        <begin position="8"/>
        <end position="94"/>
    </location>
</feature>